<reference evidence="1" key="1">
    <citation type="submission" date="2020-08" db="EMBL/GenBank/DDBJ databases">
        <title>Multicomponent nature underlies the extraordinary mechanical properties of spider dragline silk.</title>
        <authorList>
            <person name="Kono N."/>
            <person name="Nakamura H."/>
            <person name="Mori M."/>
            <person name="Yoshida Y."/>
            <person name="Ohtoshi R."/>
            <person name="Malay A.D."/>
            <person name="Moran D.A.P."/>
            <person name="Tomita M."/>
            <person name="Numata K."/>
            <person name="Arakawa K."/>
        </authorList>
    </citation>
    <scope>NUCLEOTIDE SEQUENCE</scope>
</reference>
<dbReference type="EMBL" id="BMAU01021223">
    <property type="protein sequence ID" value="GFY00908.1"/>
    <property type="molecule type" value="Genomic_DNA"/>
</dbReference>
<gene>
    <name evidence="1" type="ORF">TNCV_4529271</name>
</gene>
<accession>A0A8X6VAK1</accession>
<name>A0A8X6VAK1_TRICX</name>
<sequence>MLVIQYLGSLHQREKAMESITTPHHNIGFSTFAATDSTAVRQPLTAVSKNSKLTIETLQAEARFVSKHNVVPFRCPCLPFIAPFLAEAPVIFSQG</sequence>
<evidence type="ECO:0000313" key="1">
    <source>
        <dbReference type="EMBL" id="GFY00908.1"/>
    </source>
</evidence>
<proteinExistence type="predicted"/>
<protein>
    <submittedName>
        <fullName evidence="1">Uncharacterized protein</fullName>
    </submittedName>
</protein>
<dbReference type="AlphaFoldDB" id="A0A8X6VAK1"/>
<evidence type="ECO:0000313" key="2">
    <source>
        <dbReference type="Proteomes" id="UP000887159"/>
    </source>
</evidence>
<organism evidence="1 2">
    <name type="scientific">Trichonephila clavipes</name>
    <name type="common">Golden silk orbweaver</name>
    <name type="synonym">Nephila clavipes</name>
    <dbReference type="NCBI Taxonomy" id="2585209"/>
    <lineage>
        <taxon>Eukaryota</taxon>
        <taxon>Metazoa</taxon>
        <taxon>Ecdysozoa</taxon>
        <taxon>Arthropoda</taxon>
        <taxon>Chelicerata</taxon>
        <taxon>Arachnida</taxon>
        <taxon>Araneae</taxon>
        <taxon>Araneomorphae</taxon>
        <taxon>Entelegynae</taxon>
        <taxon>Araneoidea</taxon>
        <taxon>Nephilidae</taxon>
        <taxon>Trichonephila</taxon>
    </lineage>
</organism>
<dbReference type="Proteomes" id="UP000887159">
    <property type="component" value="Unassembled WGS sequence"/>
</dbReference>
<comment type="caution">
    <text evidence="1">The sequence shown here is derived from an EMBL/GenBank/DDBJ whole genome shotgun (WGS) entry which is preliminary data.</text>
</comment>
<keyword evidence="2" id="KW-1185">Reference proteome</keyword>